<dbReference type="EMBL" id="HE797160">
    <property type="protein sequence ID" value="CCM04584.1"/>
    <property type="molecule type" value="Genomic_DNA"/>
</dbReference>
<dbReference type="PANTHER" id="PTHR15492:SF1">
    <property type="entry name" value="CYCLIN-D1-BINDING PROTEIN 1"/>
    <property type="match status" value="1"/>
</dbReference>
<dbReference type="Gene3D" id="1.20.1420.10">
    <property type="entry name" value="Talin, central domain"/>
    <property type="match status" value="1"/>
</dbReference>
<reference evidence="9 10" key="1">
    <citation type="journal article" date="2012" name="Appl. Environ. Microbiol.">
        <title>Short-read sequencing for genomic analysis of the brown rot fungus Fibroporia radiculosa.</title>
        <authorList>
            <person name="Tang J.D."/>
            <person name="Perkins A.D."/>
            <person name="Sonstegard T.S."/>
            <person name="Schroeder S.G."/>
            <person name="Burgess S.C."/>
            <person name="Diehl S.V."/>
        </authorList>
    </citation>
    <scope>NUCLEOTIDE SEQUENCE [LARGE SCALE GENOMIC DNA]</scope>
    <source>
        <strain evidence="9 10">TFFH 294</strain>
    </source>
</reference>
<dbReference type="OrthoDB" id="41588at2759"/>
<dbReference type="GO" id="GO:0005634">
    <property type="term" value="C:nucleus"/>
    <property type="evidence" value="ECO:0007669"/>
    <property type="project" value="UniProtKB-SubCell"/>
</dbReference>
<dbReference type="InterPro" id="IPR049318">
    <property type="entry name" value="GCIP_C"/>
</dbReference>
<evidence type="ECO:0000256" key="5">
    <source>
        <dbReference type="ARBA" id="ARBA00023242"/>
    </source>
</evidence>
<evidence type="ECO:0000256" key="6">
    <source>
        <dbReference type="ARBA" id="ARBA00023306"/>
    </source>
</evidence>
<dbReference type="Pfam" id="PF13324">
    <property type="entry name" value="GCIP_N"/>
    <property type="match status" value="1"/>
</dbReference>
<dbReference type="InterPro" id="IPR049317">
    <property type="entry name" value="GCIP-like_N"/>
</dbReference>
<evidence type="ECO:0000259" key="8">
    <source>
        <dbReference type="Pfam" id="PF20936"/>
    </source>
</evidence>
<protein>
    <submittedName>
        <fullName evidence="9">Uncharacterized protein</fullName>
    </submittedName>
</protein>
<dbReference type="GeneID" id="24099495"/>
<comment type="subcellular location">
    <subcellularLocation>
        <location evidence="2">Cytoplasm</location>
    </subcellularLocation>
    <subcellularLocation>
        <location evidence="1">Nucleus</location>
    </subcellularLocation>
</comment>
<keyword evidence="6" id="KW-0131">Cell cycle</keyword>
<dbReference type="GO" id="GO:0005737">
    <property type="term" value="C:cytoplasm"/>
    <property type="evidence" value="ECO:0007669"/>
    <property type="project" value="UniProtKB-SubCell"/>
</dbReference>
<proteinExistence type="inferred from homology"/>
<dbReference type="PANTHER" id="PTHR15492">
    <property type="entry name" value="CYCLIN D1-BINDING PROTEIN 1"/>
    <property type="match status" value="1"/>
</dbReference>
<evidence type="ECO:0000256" key="1">
    <source>
        <dbReference type="ARBA" id="ARBA00004123"/>
    </source>
</evidence>
<evidence type="ECO:0000313" key="10">
    <source>
        <dbReference type="Proteomes" id="UP000006352"/>
    </source>
</evidence>
<evidence type="ECO:0000313" key="9">
    <source>
        <dbReference type="EMBL" id="CCM04584.1"/>
    </source>
</evidence>
<dbReference type="Pfam" id="PF20936">
    <property type="entry name" value="GCIP_C"/>
    <property type="match status" value="1"/>
</dbReference>
<dbReference type="InterPro" id="IPR026907">
    <property type="entry name" value="GCIP-like"/>
</dbReference>
<keyword evidence="5" id="KW-0539">Nucleus</keyword>
<keyword evidence="10" id="KW-1185">Reference proteome</keyword>
<dbReference type="RefSeq" id="XP_012183867.1">
    <property type="nucleotide sequence ID" value="XM_012328477.1"/>
</dbReference>
<evidence type="ECO:0000256" key="2">
    <source>
        <dbReference type="ARBA" id="ARBA00004496"/>
    </source>
</evidence>
<dbReference type="Gene3D" id="1.20.1410.10">
    <property type="entry name" value="I/LWEQ domain"/>
    <property type="match status" value="1"/>
</dbReference>
<dbReference type="AlphaFoldDB" id="J4H491"/>
<comment type="similarity">
    <text evidence="3">Belongs to the CCNDBP1 family.</text>
</comment>
<dbReference type="Proteomes" id="UP000006352">
    <property type="component" value="Unassembled WGS sequence"/>
</dbReference>
<sequence length="396" mass="42749">MVDSHNTEAAKGKLPVACNSLSANSTQSTAQEALDFLRQTCSACSAALQQPLAASHQGPSSTTLRRDFISLLTLLYTSTTKLALTLRPGEPAHRAALEPLRDLAANISALTTCSTLFACCGTTLASEARSFAKNVCEAVEVLAASFLEGGEDYLVRTGAVHDLIEKAKGDLSQDNCAAVRRRWVSDRGMLEDTYGEVTAMITDADAGGEDPDRYDFDDDELDELGLGSSKKMSVVELERTKKVQPLLRFTTLLHKRVQIDILSHRPVDLDSPDRSKGLDILPDHSHALLLASEELVAALYAPQDPATLSSAIPPLVESVHKLRDTLLEGDLLPPAQDSDQALATAISVLTVGGGSSKAQGKKSTDVRKWFETCFEQIDRVSKILYDDLRQEDPGTI</sequence>
<name>J4H491_9APHY</name>
<evidence type="ECO:0000256" key="4">
    <source>
        <dbReference type="ARBA" id="ARBA00022490"/>
    </source>
</evidence>
<feature type="domain" description="Cyclin-D1-binding protein 1-like C-terminal" evidence="8">
    <location>
        <begin position="218"/>
        <end position="323"/>
    </location>
</feature>
<dbReference type="HOGENOM" id="CLU_059613_0_0_1"/>
<gene>
    <name evidence="9" type="ORF">FIBRA_06765</name>
</gene>
<dbReference type="STRING" id="599839.J4H491"/>
<evidence type="ECO:0000259" key="7">
    <source>
        <dbReference type="Pfam" id="PF13324"/>
    </source>
</evidence>
<keyword evidence="4" id="KW-0963">Cytoplasm</keyword>
<dbReference type="InParanoid" id="J4H491"/>
<feature type="domain" description="Cyclin-D1-binding protein 1-like N-terminal" evidence="7">
    <location>
        <begin position="69"/>
        <end position="201"/>
    </location>
</feature>
<evidence type="ECO:0000256" key="3">
    <source>
        <dbReference type="ARBA" id="ARBA00008940"/>
    </source>
</evidence>
<accession>J4H491</accession>
<organism evidence="9 10">
    <name type="scientific">Fibroporia radiculosa</name>
    <dbReference type="NCBI Taxonomy" id="599839"/>
    <lineage>
        <taxon>Eukaryota</taxon>
        <taxon>Fungi</taxon>
        <taxon>Dikarya</taxon>
        <taxon>Basidiomycota</taxon>
        <taxon>Agaricomycotina</taxon>
        <taxon>Agaricomycetes</taxon>
        <taxon>Polyporales</taxon>
        <taxon>Fibroporiaceae</taxon>
        <taxon>Fibroporia</taxon>
    </lineage>
</organism>